<evidence type="ECO:0000313" key="2">
    <source>
        <dbReference type="Proteomes" id="UP000077278"/>
    </source>
</evidence>
<organism evidence="1 2">
    <name type="scientific">Enterobacter roggenkampii</name>
    <dbReference type="NCBI Taxonomy" id="1812935"/>
    <lineage>
        <taxon>Bacteria</taxon>
        <taxon>Pseudomonadati</taxon>
        <taxon>Pseudomonadota</taxon>
        <taxon>Gammaproteobacteria</taxon>
        <taxon>Enterobacterales</taxon>
        <taxon>Enterobacteriaceae</taxon>
        <taxon>Enterobacter</taxon>
        <taxon>Enterobacter cloacae complex</taxon>
    </lineage>
</organism>
<gene>
    <name evidence="1" type="ORF">SAMEA2273136_01794</name>
</gene>
<evidence type="ECO:0000313" key="1">
    <source>
        <dbReference type="EMBL" id="SAC06502.1"/>
    </source>
</evidence>
<accession>A0ABD7KH35</accession>
<dbReference type="EMBL" id="FKDD01000006">
    <property type="protein sequence ID" value="SAC06502.1"/>
    <property type="molecule type" value="Genomic_DNA"/>
</dbReference>
<protein>
    <submittedName>
        <fullName evidence="1">Large exoprotein involved in heme utilization or adhesion of ShlA/HecA/FhaA family</fullName>
    </submittedName>
</protein>
<comment type="caution">
    <text evidence="1">The sequence shown here is derived from an EMBL/GenBank/DDBJ whole genome shotgun (WGS) entry which is preliminary data.</text>
</comment>
<dbReference type="AlphaFoldDB" id="A0ABD7KH35"/>
<proteinExistence type="predicted"/>
<name>A0ABD7KH35_9ENTR</name>
<dbReference type="Proteomes" id="UP000077278">
    <property type="component" value="Unassembled WGS sequence"/>
</dbReference>
<reference evidence="1 2" key="1">
    <citation type="submission" date="2016-03" db="EMBL/GenBank/DDBJ databases">
        <authorList>
            <consortium name="Pathogen Informatics"/>
        </authorList>
    </citation>
    <scope>NUCLEOTIDE SEQUENCE [LARGE SCALE GENOMIC DNA]</scope>
    <source>
        <strain evidence="2">e264</strain>
    </source>
</reference>
<sequence length="230" mass="23355">MVAVAEFAPERVVVENNNLASVLAAANAVKSGTTEKWQAEQQAAIKEAGSGGTPVSCQMAMAAMGTVLYGGILPEAIVISGVISAGAVCGVDYVMNGSVDPKNVIAAYWSGALTRYTGFESTVLINAGSSAIVSYLDGKNPFLYGTIGGLGGAIGYGVGNKLIEPILGEVVNPMWKSLQWEDIGYGISQPYRLSPVPGIVGAAGGGVAGEVFNVVVDPSTPANNKNGAAK</sequence>